<dbReference type="OrthoDB" id="238681at2759"/>
<accession>A0A6P7G0V1</accession>
<organism evidence="3">
    <name type="scientific">Diabrotica virgifera virgifera</name>
    <name type="common">western corn rootworm</name>
    <dbReference type="NCBI Taxonomy" id="50390"/>
    <lineage>
        <taxon>Eukaryota</taxon>
        <taxon>Metazoa</taxon>
        <taxon>Ecdysozoa</taxon>
        <taxon>Arthropoda</taxon>
        <taxon>Hexapoda</taxon>
        <taxon>Insecta</taxon>
        <taxon>Pterygota</taxon>
        <taxon>Neoptera</taxon>
        <taxon>Endopterygota</taxon>
        <taxon>Coleoptera</taxon>
        <taxon>Polyphaga</taxon>
        <taxon>Cucujiformia</taxon>
        <taxon>Chrysomeloidea</taxon>
        <taxon>Chrysomelidae</taxon>
        <taxon>Galerucinae</taxon>
        <taxon>Diabroticina</taxon>
        <taxon>Diabroticites</taxon>
        <taxon>Diabrotica</taxon>
    </lineage>
</organism>
<dbReference type="PROSITE" id="PS50240">
    <property type="entry name" value="TRYPSIN_DOM"/>
    <property type="match status" value="1"/>
</dbReference>
<dbReference type="PANTHER" id="PTHR24260:SF143">
    <property type="entry name" value="SERINE PROTEASE GD-LIKE PROTEIN"/>
    <property type="match status" value="1"/>
</dbReference>
<dbReference type="GO" id="GO:0004252">
    <property type="term" value="F:serine-type endopeptidase activity"/>
    <property type="evidence" value="ECO:0007669"/>
    <property type="project" value="InterPro"/>
</dbReference>
<feature type="domain" description="Peptidase S1" evidence="2">
    <location>
        <begin position="281"/>
        <end position="528"/>
    </location>
</feature>
<dbReference type="InterPro" id="IPR001254">
    <property type="entry name" value="Trypsin_dom"/>
</dbReference>
<dbReference type="SMART" id="SM00020">
    <property type="entry name" value="Tryp_SPc"/>
    <property type="match status" value="1"/>
</dbReference>
<dbReference type="Pfam" id="PF00089">
    <property type="entry name" value="Trypsin"/>
    <property type="match status" value="1"/>
</dbReference>
<dbReference type="AlphaFoldDB" id="A0A6P7G0V1"/>
<dbReference type="CDD" id="cd00190">
    <property type="entry name" value="Tryp_SPc"/>
    <property type="match status" value="1"/>
</dbReference>
<dbReference type="PANTHER" id="PTHR24260">
    <property type="match status" value="1"/>
</dbReference>
<dbReference type="RefSeq" id="XP_028138703.1">
    <property type="nucleotide sequence ID" value="XM_028282902.1"/>
</dbReference>
<dbReference type="InterPro" id="IPR031986">
    <property type="entry name" value="GD_N"/>
</dbReference>
<proteinExistence type="predicted"/>
<name>A0A6P7G0V1_DIAVI</name>
<dbReference type="Pfam" id="PF16030">
    <property type="entry name" value="GD_N"/>
    <property type="match status" value="1"/>
</dbReference>
<dbReference type="SUPFAM" id="SSF50494">
    <property type="entry name" value="Trypsin-like serine proteases"/>
    <property type="match status" value="1"/>
</dbReference>
<dbReference type="InParanoid" id="A0A6P7G0V1"/>
<evidence type="ECO:0000259" key="2">
    <source>
        <dbReference type="PROSITE" id="PS50240"/>
    </source>
</evidence>
<dbReference type="InterPro" id="IPR043504">
    <property type="entry name" value="Peptidase_S1_PA_chymotrypsin"/>
</dbReference>
<sequence>MYSLLNKNNIQKIIIKMKYKYRLSFLLIWLPVILSIRIPPNPCPDMFQYYKDDEGVIYGVAHLPYDNATSLVFSVNASFVGNPKQTTLRLERLTKVHELNDGTTEVTYNIYFPSNEVIPKITGITYNDIIYCSSYEPVGATRITNVRYQHESNYTRQIKGFYKPEIESDISEDNIPVKNPIEKPTATRGVPKPTPDKVRTVTPLIPSPQLIPNESPTVLDPTETDPGPDLIYEKLIDQPFPIPSTSLSPPKTFIIPSSNSDFKCGVAIRNEQPKKEALPFILIGTDTEIGQYPWLVAFFRNRGSKYEYKCSATLISDQHVLTAARCVQHYKIQVVQTEEIFLVMGTNNLDNWNSNGAVTRKAKRVDVHPSFIENSESAHGDIAIILMDRPVQFSNVLTPVCLWKGNTDLYSLINKTGVISDFSHALKSKQPEMTIIGQVECQETTLGFQDLPSEKTFCTKRRGETPLTGPCTGDIGAGFIISRDGAYYLRGIASAIPDDKHGICDVSNTYSVFCDVAKFSYWIKSHIT</sequence>
<dbReference type="InterPro" id="IPR051333">
    <property type="entry name" value="CLIP_Serine_Protease"/>
</dbReference>
<reference evidence="3" key="1">
    <citation type="submission" date="2025-08" db="UniProtKB">
        <authorList>
            <consortium name="RefSeq"/>
        </authorList>
    </citation>
    <scope>IDENTIFICATION</scope>
    <source>
        <tissue evidence="3">Whole insect</tissue>
    </source>
</reference>
<dbReference type="InterPro" id="IPR009003">
    <property type="entry name" value="Peptidase_S1_PA"/>
</dbReference>
<evidence type="ECO:0000256" key="1">
    <source>
        <dbReference type="SAM" id="MobiDB-lite"/>
    </source>
</evidence>
<dbReference type="KEGG" id="dvv:114333078"/>
<protein>
    <submittedName>
        <fullName evidence="3">Serine protease gd-like isoform X1</fullName>
    </submittedName>
</protein>
<evidence type="ECO:0000313" key="3">
    <source>
        <dbReference type="RefSeq" id="XP_028138703.1"/>
    </source>
</evidence>
<feature type="region of interest" description="Disordered" evidence="1">
    <location>
        <begin position="175"/>
        <end position="221"/>
    </location>
</feature>
<dbReference type="GO" id="GO:0006508">
    <property type="term" value="P:proteolysis"/>
    <property type="evidence" value="ECO:0007669"/>
    <property type="project" value="InterPro"/>
</dbReference>
<gene>
    <name evidence="3" type="primary">LOC114333078</name>
</gene>
<dbReference type="Gene3D" id="2.40.10.10">
    <property type="entry name" value="Trypsin-like serine proteases"/>
    <property type="match status" value="2"/>
</dbReference>